<keyword evidence="3" id="KW-1133">Transmembrane helix</keyword>
<dbReference type="GO" id="GO:0006355">
    <property type="term" value="P:regulation of DNA-templated transcription"/>
    <property type="evidence" value="ECO:0007669"/>
    <property type="project" value="InterPro"/>
</dbReference>
<protein>
    <submittedName>
        <fullName evidence="5">DNA-binding winged helix-turn-helix (WHTH) domain-containing protein</fullName>
    </submittedName>
</protein>
<evidence type="ECO:0000313" key="5">
    <source>
        <dbReference type="EMBL" id="SCM55004.1"/>
    </source>
</evidence>
<organism evidence="5 6">
    <name type="scientific">Hafnia alvei</name>
    <dbReference type="NCBI Taxonomy" id="569"/>
    <lineage>
        <taxon>Bacteria</taxon>
        <taxon>Pseudomonadati</taxon>
        <taxon>Pseudomonadota</taxon>
        <taxon>Gammaproteobacteria</taxon>
        <taxon>Enterobacterales</taxon>
        <taxon>Hafniaceae</taxon>
        <taxon>Hafnia</taxon>
    </lineage>
</organism>
<dbReference type="STRING" id="569.A6V27_13260"/>
<dbReference type="SMART" id="SM00862">
    <property type="entry name" value="Trans_reg_C"/>
    <property type="match status" value="1"/>
</dbReference>
<dbReference type="InterPro" id="IPR016032">
    <property type="entry name" value="Sig_transdc_resp-reg_C-effctor"/>
</dbReference>
<accession>A0A1C6Z7F5</accession>
<dbReference type="AlphaFoldDB" id="A0A1C6Z7F5"/>
<name>A0A1C6Z7F5_HAFAL</name>
<dbReference type="InterPro" id="IPR036388">
    <property type="entry name" value="WH-like_DNA-bd_sf"/>
</dbReference>
<dbReference type="Pfam" id="PF00486">
    <property type="entry name" value="Trans_reg_C"/>
    <property type="match status" value="1"/>
</dbReference>
<dbReference type="GO" id="GO:0000160">
    <property type="term" value="P:phosphorelay signal transduction system"/>
    <property type="evidence" value="ECO:0007669"/>
    <property type="project" value="InterPro"/>
</dbReference>
<evidence type="ECO:0000256" key="3">
    <source>
        <dbReference type="SAM" id="Phobius"/>
    </source>
</evidence>
<feature type="DNA-binding region" description="OmpR/PhoB-type" evidence="2">
    <location>
        <begin position="8"/>
        <end position="112"/>
    </location>
</feature>
<dbReference type="InterPro" id="IPR001867">
    <property type="entry name" value="OmpR/PhoB-type_DNA-bd"/>
</dbReference>
<sequence>MNHYNAKFMIYKINETVRFKPADGAIWSIESPEQVINLTITNCNLLCLLLNKKGEILSRDQILEDIWDKQGLRSSNNTLNQYISILRRTFSLLGIDDEVIKTIPKVGFSLNSSISVDKECNVEPVKFIEKEKSPSWNSKNNIYIVAITALIAFIAVLFTYVLYKDKAYSLDTSIVNIGKFDACSVNVLPDYTRGQSRYLLESSVKLITLSDVQCVPERVFIAKPESRGSGRSFLAECIVDKRRNEYFFCKGYYIK</sequence>
<dbReference type="SUPFAM" id="SSF46894">
    <property type="entry name" value="C-terminal effector domain of the bipartite response regulators"/>
    <property type="match status" value="1"/>
</dbReference>
<dbReference type="Gene3D" id="1.10.10.10">
    <property type="entry name" value="Winged helix-like DNA-binding domain superfamily/Winged helix DNA-binding domain"/>
    <property type="match status" value="1"/>
</dbReference>
<keyword evidence="1 2" id="KW-0238">DNA-binding</keyword>
<feature type="transmembrane region" description="Helical" evidence="3">
    <location>
        <begin position="142"/>
        <end position="163"/>
    </location>
</feature>
<proteinExistence type="predicted"/>
<dbReference type="GO" id="GO:0003677">
    <property type="term" value="F:DNA binding"/>
    <property type="evidence" value="ECO:0007669"/>
    <property type="project" value="UniProtKB-UniRule"/>
</dbReference>
<keyword evidence="3" id="KW-0812">Transmembrane</keyword>
<dbReference type="Proteomes" id="UP000094844">
    <property type="component" value="Unassembled WGS sequence"/>
</dbReference>
<evidence type="ECO:0000259" key="4">
    <source>
        <dbReference type="PROSITE" id="PS51755"/>
    </source>
</evidence>
<gene>
    <name evidence="5" type="ORF">BN1044_04517</name>
</gene>
<feature type="domain" description="OmpR/PhoB-type" evidence="4">
    <location>
        <begin position="8"/>
        <end position="112"/>
    </location>
</feature>
<dbReference type="PROSITE" id="PS51755">
    <property type="entry name" value="OMPR_PHOB"/>
    <property type="match status" value="1"/>
</dbReference>
<evidence type="ECO:0000313" key="6">
    <source>
        <dbReference type="Proteomes" id="UP000094844"/>
    </source>
</evidence>
<reference evidence="5 6" key="1">
    <citation type="submission" date="2016-09" db="EMBL/GenBank/DDBJ databases">
        <authorList>
            <person name="Capua I."/>
            <person name="De Benedictis P."/>
            <person name="Joannis T."/>
            <person name="Lombin L.H."/>
            <person name="Cattoli G."/>
        </authorList>
    </citation>
    <scope>NUCLEOTIDE SEQUENCE [LARGE SCALE GENOMIC DNA]</scope>
    <source>
        <strain evidence="5 6">GB001</strain>
    </source>
</reference>
<dbReference type="EMBL" id="FMIQ01000084">
    <property type="protein sequence ID" value="SCM55004.1"/>
    <property type="molecule type" value="Genomic_DNA"/>
</dbReference>
<evidence type="ECO:0000256" key="2">
    <source>
        <dbReference type="PROSITE-ProRule" id="PRU01091"/>
    </source>
</evidence>
<evidence type="ECO:0000256" key="1">
    <source>
        <dbReference type="ARBA" id="ARBA00023125"/>
    </source>
</evidence>
<keyword evidence="3" id="KW-0472">Membrane</keyword>